<evidence type="ECO:0000313" key="2">
    <source>
        <dbReference type="EMBL" id="ERJ58411.1"/>
    </source>
</evidence>
<feature type="transmembrane region" description="Helical" evidence="1">
    <location>
        <begin position="38"/>
        <end position="56"/>
    </location>
</feature>
<name>U2H9I9_9SPHI</name>
<sequence length="143" mass="16652">MTQTFHINTLHRGKYMLCFFVLLFTAGGISSYIPLAEIYKIIIVLSTIPAILYIAVKVSQRPSTWTLTPESLTVAFSEQVSVYPIIEIDHLRSLTRSGGNLYVIYMRKEKPTRYWRNKLFQADDDHLLMHEALLQSNIEYFKF</sequence>
<keyword evidence="1" id="KW-1133">Transmembrane helix</keyword>
<gene>
    <name evidence="2" type="ORF">M472_06490</name>
</gene>
<organism evidence="2 3">
    <name type="scientific">Sphingobacterium paucimobilis HER1398</name>
    <dbReference type="NCBI Taxonomy" id="1346330"/>
    <lineage>
        <taxon>Bacteria</taxon>
        <taxon>Pseudomonadati</taxon>
        <taxon>Bacteroidota</taxon>
        <taxon>Sphingobacteriia</taxon>
        <taxon>Sphingobacteriales</taxon>
        <taxon>Sphingobacteriaceae</taxon>
        <taxon>Sphingobacterium</taxon>
    </lineage>
</organism>
<feature type="transmembrane region" description="Helical" evidence="1">
    <location>
        <begin position="15"/>
        <end position="32"/>
    </location>
</feature>
<dbReference type="Proteomes" id="UP000016584">
    <property type="component" value="Unassembled WGS sequence"/>
</dbReference>
<evidence type="ECO:0000313" key="3">
    <source>
        <dbReference type="Proteomes" id="UP000016584"/>
    </source>
</evidence>
<keyword evidence="1" id="KW-0472">Membrane</keyword>
<evidence type="ECO:0000256" key="1">
    <source>
        <dbReference type="SAM" id="Phobius"/>
    </source>
</evidence>
<dbReference type="EMBL" id="ATDL01000016">
    <property type="protein sequence ID" value="ERJ58411.1"/>
    <property type="molecule type" value="Genomic_DNA"/>
</dbReference>
<dbReference type="AlphaFoldDB" id="U2H9I9"/>
<protein>
    <submittedName>
        <fullName evidence="2">Uncharacterized protein</fullName>
    </submittedName>
</protein>
<dbReference type="STRING" id="1346330.M472_06490"/>
<dbReference type="OrthoDB" id="709628at2"/>
<proteinExistence type="predicted"/>
<reference evidence="2 3" key="1">
    <citation type="journal article" date="2013" name="Genome Announc.">
        <title>The Draft Genome Sequence of Sphingomonas paucimobilis Strain HER1398 (Proteobacteria), Host to the Giant PAU Phage, Indicates That It Is a Member of the Genus Sphingobacterium (Bacteroidetes).</title>
        <authorList>
            <person name="White R.A.III."/>
            <person name="Suttle C.A."/>
        </authorList>
    </citation>
    <scope>NUCLEOTIDE SEQUENCE [LARGE SCALE GENOMIC DNA]</scope>
    <source>
        <strain evidence="2 3">HER1398</strain>
    </source>
</reference>
<keyword evidence="1" id="KW-0812">Transmembrane</keyword>
<dbReference type="RefSeq" id="WP_021071107.1">
    <property type="nucleotide sequence ID" value="NZ_ATDL01000016.1"/>
</dbReference>
<comment type="caution">
    <text evidence="2">The sequence shown here is derived from an EMBL/GenBank/DDBJ whole genome shotgun (WGS) entry which is preliminary data.</text>
</comment>
<keyword evidence="3" id="KW-1185">Reference proteome</keyword>
<accession>U2H9I9</accession>